<feature type="compositionally biased region" description="Polar residues" evidence="1">
    <location>
        <begin position="1"/>
        <end position="10"/>
    </location>
</feature>
<dbReference type="Proteomes" id="UP001316803">
    <property type="component" value="Unassembled WGS sequence"/>
</dbReference>
<accession>A0AAN8EEA0</accession>
<reference evidence="2 3" key="1">
    <citation type="submission" date="2022-12" db="EMBL/GenBank/DDBJ databases">
        <title>Genomic features and morphological characterization of a novel Knufia sp. strain isolated from spacecraft assembly facility.</title>
        <authorList>
            <person name="Teixeira M."/>
            <person name="Chander A.M."/>
            <person name="Stajich J.E."/>
            <person name="Venkateswaran K."/>
        </authorList>
    </citation>
    <scope>NUCLEOTIDE SEQUENCE [LARGE SCALE GENOMIC DNA]</scope>
    <source>
        <strain evidence="2 3">FJI-L2-BK-P2</strain>
    </source>
</reference>
<gene>
    <name evidence="2" type="ORF">OHC33_009440</name>
</gene>
<dbReference type="AlphaFoldDB" id="A0AAN8EEA0"/>
<proteinExistence type="predicted"/>
<evidence type="ECO:0000313" key="2">
    <source>
        <dbReference type="EMBL" id="KAK5949448.1"/>
    </source>
</evidence>
<feature type="region of interest" description="Disordered" evidence="1">
    <location>
        <begin position="1"/>
        <end position="65"/>
    </location>
</feature>
<feature type="compositionally biased region" description="Polar residues" evidence="1">
    <location>
        <begin position="34"/>
        <end position="44"/>
    </location>
</feature>
<protein>
    <submittedName>
        <fullName evidence="2">Uncharacterized protein</fullName>
    </submittedName>
</protein>
<organism evidence="2 3">
    <name type="scientific">Knufia fluminis</name>
    <dbReference type="NCBI Taxonomy" id="191047"/>
    <lineage>
        <taxon>Eukaryota</taxon>
        <taxon>Fungi</taxon>
        <taxon>Dikarya</taxon>
        <taxon>Ascomycota</taxon>
        <taxon>Pezizomycotina</taxon>
        <taxon>Eurotiomycetes</taxon>
        <taxon>Chaetothyriomycetidae</taxon>
        <taxon>Chaetothyriales</taxon>
        <taxon>Trichomeriaceae</taxon>
        <taxon>Knufia</taxon>
    </lineage>
</organism>
<comment type="caution">
    <text evidence="2">The sequence shown here is derived from an EMBL/GenBank/DDBJ whole genome shotgun (WGS) entry which is preliminary data.</text>
</comment>
<evidence type="ECO:0000313" key="3">
    <source>
        <dbReference type="Proteomes" id="UP001316803"/>
    </source>
</evidence>
<evidence type="ECO:0000256" key="1">
    <source>
        <dbReference type="SAM" id="MobiDB-lite"/>
    </source>
</evidence>
<dbReference type="EMBL" id="JAKLMC020000035">
    <property type="protein sequence ID" value="KAK5949448.1"/>
    <property type="molecule type" value="Genomic_DNA"/>
</dbReference>
<name>A0AAN8EEA0_9EURO</name>
<keyword evidence="3" id="KW-1185">Reference proteome</keyword>
<sequence length="350" mass="39646">MDPNSHTLTPKPSWWKELSRTSSETRSSPRGDSARTSMHRSQSLVDLEDFQHKSSTGEEIPGEAIGIAQSASSLQSTQHHCSDAKDLPSLPDDEDEDLLAVDMELDGDVSDEQGVAGLPTKKFECSICHDEYISNEMLAYYCHCERKLCYNCLESSFKAALSWHETGYAPPASWKNMESRIAERVSTHPIYCAKNDCSAFLIDGDDPDGHEGFETCKCCKDETCLDCRNPREKHVVGKQCPENVFEKSAAEILGVEPGRAEHMGQLSLEFCRCRCGHVVQQIDGCDHLICPECQWHFCGECNEEWHCGRDHRQEWMDEHPDHEHDYHEYEEEEEAEEELVVVVEGGDIEE</sequence>
<dbReference type="SUPFAM" id="SSF57850">
    <property type="entry name" value="RING/U-box"/>
    <property type="match status" value="1"/>
</dbReference>